<dbReference type="AlphaFoldDB" id="A0A239M7C6"/>
<dbReference type="RefSeq" id="WP_089358343.1">
    <property type="nucleotide sequence ID" value="NZ_FZPD01000007.1"/>
</dbReference>
<name>A0A239M7C6_EKHLU</name>
<accession>A0A239M7C6</accession>
<organism evidence="1 2">
    <name type="scientific">Ekhidna lutea</name>
    <dbReference type="NCBI Taxonomy" id="447679"/>
    <lineage>
        <taxon>Bacteria</taxon>
        <taxon>Pseudomonadati</taxon>
        <taxon>Bacteroidota</taxon>
        <taxon>Cytophagia</taxon>
        <taxon>Cytophagales</taxon>
        <taxon>Reichenbachiellaceae</taxon>
        <taxon>Ekhidna</taxon>
    </lineage>
</organism>
<dbReference type="EMBL" id="FZPD01000007">
    <property type="protein sequence ID" value="SNT38350.1"/>
    <property type="molecule type" value="Genomic_DNA"/>
</dbReference>
<evidence type="ECO:0000313" key="2">
    <source>
        <dbReference type="Proteomes" id="UP000198393"/>
    </source>
</evidence>
<keyword evidence="2" id="KW-1185">Reference proteome</keyword>
<evidence type="ECO:0008006" key="3">
    <source>
        <dbReference type="Google" id="ProtNLM"/>
    </source>
</evidence>
<proteinExistence type="predicted"/>
<dbReference type="Proteomes" id="UP000198393">
    <property type="component" value="Unassembled WGS sequence"/>
</dbReference>
<gene>
    <name evidence="1" type="ORF">SAMN05421640_3677</name>
</gene>
<sequence length="419" mass="48751">MINFSYIKHGFSLFMFFISQALFSQKNYIEGIIITNSGDSIIGFIDYKNWDKNPLEINYKPNLQKESISYNPSQVKEFRVGGDTYISAYIDREISSVKVDELERNSVLNLVSDSVFLRVLISGKKSLYIYKHENGKANFYIKTDKIELLKYKRYYVTENRNNYALESKIYLNQLDQYLNECDQNMKLSNTKYQQNSLIKLFTIYYENCLGVQVKTETKSKDKLINSGVLAGITLSSLEFKSSSNRRYTQMDSESSVDPVVGGFLELILPRTREKWSVNNELLITTYSIAGEYIDYTNEQDYRIINSDFNFSYLKLNTLVRYYILHNPNIYLESGITNSLMISSTNTSQHNIQFYSTSRQYDEPAIESIKSYEFGTAFGLGLRSGKLGYLLRYEYTNGMSGHQTLQSRVSRYYFMVSYKL</sequence>
<evidence type="ECO:0000313" key="1">
    <source>
        <dbReference type="EMBL" id="SNT38350.1"/>
    </source>
</evidence>
<dbReference type="OrthoDB" id="815717at2"/>
<reference evidence="1 2" key="1">
    <citation type="submission" date="2017-06" db="EMBL/GenBank/DDBJ databases">
        <authorList>
            <person name="Kim H.J."/>
            <person name="Triplett B.A."/>
        </authorList>
    </citation>
    <scope>NUCLEOTIDE SEQUENCE [LARGE SCALE GENOMIC DNA]</scope>
    <source>
        <strain evidence="1 2">DSM 19307</strain>
    </source>
</reference>
<protein>
    <recommendedName>
        <fullName evidence="3">Outer membrane protein beta-barrel domain-containing protein</fullName>
    </recommendedName>
</protein>